<evidence type="ECO:0000256" key="1">
    <source>
        <dbReference type="SAM" id="Phobius"/>
    </source>
</evidence>
<dbReference type="STRING" id="1802312.A3C06_00150"/>
<proteinExistence type="predicted"/>
<comment type="caution">
    <text evidence="2">The sequence shown here is derived from an EMBL/GenBank/DDBJ whole genome shotgun (WGS) entry which is preliminary data.</text>
</comment>
<evidence type="ECO:0000313" key="2">
    <source>
        <dbReference type="EMBL" id="OHA26713.1"/>
    </source>
</evidence>
<protein>
    <submittedName>
        <fullName evidence="2">Uncharacterized protein</fullName>
    </submittedName>
</protein>
<dbReference type="Proteomes" id="UP000177565">
    <property type="component" value="Unassembled WGS sequence"/>
</dbReference>
<gene>
    <name evidence="2" type="ORF">A3C06_00150</name>
</gene>
<accession>A0A1G2MS76</accession>
<keyword evidence="1" id="KW-0812">Transmembrane</keyword>
<sequence length="114" mass="12707">MFVEQIPSNTQKSSKTALLVMVFGIILVLVAFSIWYFFLYKGEQMNPQAPSNTTSEERARILAEMDAATKNTPPLSAEERARILAEMDAATKNTPPLTAEERARIISELSNQSQ</sequence>
<organism evidence="2 3">
    <name type="scientific">Candidatus Taylorbacteria bacterium RIFCSPHIGHO2_02_FULL_46_13</name>
    <dbReference type="NCBI Taxonomy" id="1802312"/>
    <lineage>
        <taxon>Bacteria</taxon>
        <taxon>Candidatus Tayloriibacteriota</taxon>
    </lineage>
</organism>
<name>A0A1G2MS76_9BACT</name>
<dbReference type="EMBL" id="MHRQ01000017">
    <property type="protein sequence ID" value="OHA26713.1"/>
    <property type="molecule type" value="Genomic_DNA"/>
</dbReference>
<evidence type="ECO:0000313" key="3">
    <source>
        <dbReference type="Proteomes" id="UP000177565"/>
    </source>
</evidence>
<keyword evidence="1" id="KW-0472">Membrane</keyword>
<dbReference type="AlphaFoldDB" id="A0A1G2MS76"/>
<feature type="transmembrane region" description="Helical" evidence="1">
    <location>
        <begin position="17"/>
        <end position="38"/>
    </location>
</feature>
<reference evidence="2 3" key="1">
    <citation type="journal article" date="2016" name="Nat. Commun.">
        <title>Thousands of microbial genomes shed light on interconnected biogeochemical processes in an aquifer system.</title>
        <authorList>
            <person name="Anantharaman K."/>
            <person name="Brown C.T."/>
            <person name="Hug L.A."/>
            <person name="Sharon I."/>
            <person name="Castelle C.J."/>
            <person name="Probst A.J."/>
            <person name="Thomas B.C."/>
            <person name="Singh A."/>
            <person name="Wilkins M.J."/>
            <person name="Karaoz U."/>
            <person name="Brodie E.L."/>
            <person name="Williams K.H."/>
            <person name="Hubbard S.S."/>
            <person name="Banfield J.F."/>
        </authorList>
    </citation>
    <scope>NUCLEOTIDE SEQUENCE [LARGE SCALE GENOMIC DNA]</scope>
</reference>
<keyword evidence="1" id="KW-1133">Transmembrane helix</keyword>